<keyword evidence="4" id="KW-0732">Signal</keyword>
<dbReference type="InterPro" id="IPR050226">
    <property type="entry name" value="NagZ_Beta-hexosaminidase"/>
</dbReference>
<evidence type="ECO:0000259" key="5">
    <source>
        <dbReference type="Pfam" id="PF00933"/>
    </source>
</evidence>
<comment type="caution">
    <text evidence="6">The sequence shown here is derived from an EMBL/GenBank/DDBJ whole genome shotgun (WGS) entry which is preliminary data.</text>
</comment>
<dbReference type="InterPro" id="IPR001764">
    <property type="entry name" value="Glyco_hydro_3_N"/>
</dbReference>
<evidence type="ECO:0000256" key="3">
    <source>
        <dbReference type="ARBA" id="ARBA00023295"/>
    </source>
</evidence>
<dbReference type="OrthoDB" id="9781691at2"/>
<name>A0A194AKI4_9BACT</name>
<dbReference type="InterPro" id="IPR036962">
    <property type="entry name" value="Glyco_hydro_3_N_sf"/>
</dbReference>
<feature type="domain" description="Glycoside hydrolase family 3 N-terminal" evidence="5">
    <location>
        <begin position="34"/>
        <end position="368"/>
    </location>
</feature>
<dbReference type="EMBL" id="BDFE01000020">
    <property type="protein sequence ID" value="GAU09566.1"/>
    <property type="molecule type" value="Genomic_DNA"/>
</dbReference>
<dbReference type="PANTHER" id="PTHR30480:SF16">
    <property type="entry name" value="GLYCOSIDE HYDROLASE FAMILY 3 DOMAIN PROTEIN"/>
    <property type="match status" value="1"/>
</dbReference>
<gene>
    <name evidence="6" type="ORF">DPF_2295</name>
</gene>
<dbReference type="Proteomes" id="UP000095200">
    <property type="component" value="Unassembled WGS sequence"/>
</dbReference>
<dbReference type="GO" id="GO:0009254">
    <property type="term" value="P:peptidoglycan turnover"/>
    <property type="evidence" value="ECO:0007669"/>
    <property type="project" value="TreeGrafter"/>
</dbReference>
<protein>
    <submittedName>
        <fullName evidence="6">Glycoside hydrolase family 3</fullName>
    </submittedName>
</protein>
<sequence length="380" mass="41805">MQNHLFPIMLALVLSLCPACSRQATATGTRTPDLDTMMGQMLMVGFRDQNVDENSPIVRDIKDRHLGSVILFDYDVNLHQSGRNIASFQQVQKLVSTLKHHASIPLLVAVDQEGGRVARLKPAYGFPALPSAQDLGRDHDPERTRKAGELTGKTLKDVGINWDLAPVVDVNVNPCSPAIGNLGRSFSSDPHQVVAHAEAFITGLHEYGVLSCLKHFPGHGSARSDSHQGFTDVSSTWSPQELIPYRQLVSKGTCDAIMTAHIFNRQLDARFPATLSRATITDLLRRDMGFDGVILTDDMQMGAIANEYGLKQAIYHALKAGADILVFGNNLEYDPDITAKAIQVMNNLVTSGQISRDRIARSFARIMELKKKLQVLQKTI</sequence>
<proteinExistence type="inferred from homology"/>
<keyword evidence="7" id="KW-1185">Reference proteome</keyword>
<dbReference type="RefSeq" id="WP_069860140.1">
    <property type="nucleotide sequence ID" value="NZ_BDFE01000020.1"/>
</dbReference>
<feature type="chain" id="PRO_5008262439" evidence="4">
    <location>
        <begin position="27"/>
        <end position="380"/>
    </location>
</feature>
<dbReference type="GO" id="GO:0004553">
    <property type="term" value="F:hydrolase activity, hydrolyzing O-glycosyl compounds"/>
    <property type="evidence" value="ECO:0007669"/>
    <property type="project" value="InterPro"/>
</dbReference>
<dbReference type="Gene3D" id="3.20.20.300">
    <property type="entry name" value="Glycoside hydrolase, family 3, N-terminal domain"/>
    <property type="match status" value="1"/>
</dbReference>
<evidence type="ECO:0000256" key="2">
    <source>
        <dbReference type="ARBA" id="ARBA00022801"/>
    </source>
</evidence>
<evidence type="ECO:0000313" key="7">
    <source>
        <dbReference type="Proteomes" id="UP000095200"/>
    </source>
</evidence>
<dbReference type="InterPro" id="IPR017853">
    <property type="entry name" value="GH"/>
</dbReference>
<keyword evidence="2 6" id="KW-0378">Hydrolase</keyword>
<keyword evidence="3" id="KW-0326">Glycosidase</keyword>
<accession>A0A194AKI4</accession>
<evidence type="ECO:0000313" key="6">
    <source>
        <dbReference type="EMBL" id="GAU09566.1"/>
    </source>
</evidence>
<dbReference type="GO" id="GO:0005975">
    <property type="term" value="P:carbohydrate metabolic process"/>
    <property type="evidence" value="ECO:0007669"/>
    <property type="project" value="InterPro"/>
</dbReference>
<dbReference type="STRING" id="1592317.DPF_2295"/>
<dbReference type="SUPFAM" id="SSF51445">
    <property type="entry name" value="(Trans)glycosidases"/>
    <property type="match status" value="1"/>
</dbReference>
<evidence type="ECO:0000256" key="1">
    <source>
        <dbReference type="ARBA" id="ARBA00005336"/>
    </source>
</evidence>
<evidence type="ECO:0000256" key="4">
    <source>
        <dbReference type="SAM" id="SignalP"/>
    </source>
</evidence>
<comment type="similarity">
    <text evidence="1">Belongs to the glycosyl hydrolase 3 family.</text>
</comment>
<dbReference type="Pfam" id="PF00933">
    <property type="entry name" value="Glyco_hydro_3"/>
    <property type="match status" value="1"/>
</dbReference>
<feature type="signal peptide" evidence="4">
    <location>
        <begin position="1"/>
        <end position="26"/>
    </location>
</feature>
<organism evidence="6 7">
    <name type="scientific">Desulfoplanes formicivorans</name>
    <dbReference type="NCBI Taxonomy" id="1592317"/>
    <lineage>
        <taxon>Bacteria</taxon>
        <taxon>Pseudomonadati</taxon>
        <taxon>Thermodesulfobacteriota</taxon>
        <taxon>Desulfovibrionia</taxon>
        <taxon>Desulfovibrionales</taxon>
        <taxon>Desulfoplanaceae</taxon>
        <taxon>Desulfoplanes</taxon>
    </lineage>
</organism>
<reference evidence="7" key="1">
    <citation type="submission" date="2016-06" db="EMBL/GenBank/DDBJ databases">
        <title>Draft genome sequence of Desulfoplanes formicivorans strain Pf12B.</title>
        <authorList>
            <person name="Watanabe M."/>
            <person name="Kojima H."/>
            <person name="Fukui M."/>
        </authorList>
    </citation>
    <scope>NUCLEOTIDE SEQUENCE [LARGE SCALE GENOMIC DNA]</scope>
    <source>
        <strain evidence="7">Pf12B</strain>
    </source>
</reference>
<dbReference type="AlphaFoldDB" id="A0A194AKI4"/>
<dbReference type="PANTHER" id="PTHR30480">
    <property type="entry name" value="BETA-HEXOSAMINIDASE-RELATED"/>
    <property type="match status" value="1"/>
</dbReference>